<evidence type="ECO:0000259" key="8">
    <source>
        <dbReference type="SMART" id="SM00905"/>
    </source>
</evidence>
<comment type="catalytic activity">
    <reaction evidence="1">
        <text>7,8-dihydroneopterin = 6-hydroxymethyl-7,8-dihydropterin + glycolaldehyde</text>
        <dbReference type="Rhea" id="RHEA:10540"/>
        <dbReference type="ChEBI" id="CHEBI:17001"/>
        <dbReference type="ChEBI" id="CHEBI:17071"/>
        <dbReference type="ChEBI" id="CHEBI:44841"/>
        <dbReference type="EC" id="4.1.2.25"/>
    </reaction>
</comment>
<dbReference type="EMBL" id="FOMX01000072">
    <property type="protein sequence ID" value="SFF43335.1"/>
    <property type="molecule type" value="Genomic_DNA"/>
</dbReference>
<protein>
    <recommendedName>
        <fullName evidence="4">dihydroneopterin aldolase</fullName>
        <ecNumber evidence="4">4.1.2.25</ecNumber>
    </recommendedName>
    <alternativeName>
        <fullName evidence="7">7,8-dihydroneopterin aldolase</fullName>
    </alternativeName>
</protein>
<evidence type="ECO:0000256" key="1">
    <source>
        <dbReference type="ARBA" id="ARBA00001353"/>
    </source>
</evidence>
<evidence type="ECO:0000256" key="6">
    <source>
        <dbReference type="ARBA" id="ARBA00023239"/>
    </source>
</evidence>
<sequence>MNRPRGDVVYCNQLALDIEIGFHEVERGVKQTVHVDLELTTDFGRGPASDDFTGLVDYYVIANHLAAHVEGRRYALIEALAVDLAREITKLHPETIVRVRIVKQPLDMPRVRSVAVECVRSAADFAAEAG</sequence>
<evidence type="ECO:0000313" key="10">
    <source>
        <dbReference type="Proteomes" id="UP000199400"/>
    </source>
</evidence>
<dbReference type="RefSeq" id="WP_096326498.1">
    <property type="nucleotide sequence ID" value="NZ_FOMX01000072.1"/>
</dbReference>
<comment type="similarity">
    <text evidence="3">Belongs to the DHNA family.</text>
</comment>
<dbReference type="SMART" id="SM00905">
    <property type="entry name" value="FolB"/>
    <property type="match status" value="1"/>
</dbReference>
<feature type="domain" description="Dihydroneopterin aldolase/epimerase" evidence="8">
    <location>
        <begin position="9"/>
        <end position="120"/>
    </location>
</feature>
<dbReference type="PANTHER" id="PTHR42844:SF1">
    <property type="entry name" value="DIHYDRONEOPTERIN ALDOLASE 1-RELATED"/>
    <property type="match status" value="1"/>
</dbReference>
<proteinExistence type="inferred from homology"/>
<evidence type="ECO:0000313" key="9">
    <source>
        <dbReference type="EMBL" id="SFF43335.1"/>
    </source>
</evidence>
<dbReference type="OrthoDB" id="9810587at2"/>
<accession>A0A1I2IM08</accession>
<dbReference type="GO" id="GO:0005737">
    <property type="term" value="C:cytoplasm"/>
    <property type="evidence" value="ECO:0007669"/>
    <property type="project" value="TreeGrafter"/>
</dbReference>
<dbReference type="SUPFAM" id="SSF55620">
    <property type="entry name" value="Tetrahydrobiopterin biosynthesis enzymes-like"/>
    <property type="match status" value="1"/>
</dbReference>
<comment type="pathway">
    <text evidence="2">Cofactor biosynthesis; tetrahydrofolate biosynthesis; 2-amino-4-hydroxy-6-hydroxymethyl-7,8-dihydropteridine diphosphate from 7,8-dihydroneopterin triphosphate: step 3/4.</text>
</comment>
<keyword evidence="10" id="KW-1185">Reference proteome</keyword>
<dbReference type="GO" id="GO:0004150">
    <property type="term" value="F:dihydroneopterin aldolase activity"/>
    <property type="evidence" value="ECO:0007669"/>
    <property type="project" value="UniProtKB-EC"/>
</dbReference>
<dbReference type="PANTHER" id="PTHR42844">
    <property type="entry name" value="DIHYDRONEOPTERIN ALDOLASE 1-RELATED"/>
    <property type="match status" value="1"/>
</dbReference>
<dbReference type="InterPro" id="IPR043133">
    <property type="entry name" value="GTP-CH-I_C/QueF"/>
</dbReference>
<reference evidence="10" key="1">
    <citation type="submission" date="2016-10" db="EMBL/GenBank/DDBJ databases">
        <authorList>
            <person name="Varghese N."/>
            <person name="Submissions S."/>
        </authorList>
    </citation>
    <scope>NUCLEOTIDE SEQUENCE [LARGE SCALE GENOMIC DNA]</scope>
    <source>
        <strain evidence="10">ATCC 25963</strain>
    </source>
</reference>
<dbReference type="STRING" id="54.SAMN02745121_08831"/>
<evidence type="ECO:0000256" key="2">
    <source>
        <dbReference type="ARBA" id="ARBA00005013"/>
    </source>
</evidence>
<evidence type="ECO:0000256" key="7">
    <source>
        <dbReference type="ARBA" id="ARBA00032903"/>
    </source>
</evidence>
<dbReference type="NCBIfam" id="TIGR00526">
    <property type="entry name" value="folB_dom"/>
    <property type="match status" value="1"/>
</dbReference>
<dbReference type="InterPro" id="IPR006156">
    <property type="entry name" value="Dihydroneopterin_aldolase"/>
</dbReference>
<dbReference type="GO" id="GO:0046656">
    <property type="term" value="P:folic acid biosynthetic process"/>
    <property type="evidence" value="ECO:0007669"/>
    <property type="project" value="UniProtKB-KW"/>
</dbReference>
<dbReference type="Pfam" id="PF02152">
    <property type="entry name" value="FolB"/>
    <property type="match status" value="1"/>
</dbReference>
<name>A0A1I2IM08_9BACT</name>
<keyword evidence="6" id="KW-0456">Lyase</keyword>
<evidence type="ECO:0000256" key="5">
    <source>
        <dbReference type="ARBA" id="ARBA00022909"/>
    </source>
</evidence>
<evidence type="ECO:0000256" key="3">
    <source>
        <dbReference type="ARBA" id="ARBA00005708"/>
    </source>
</evidence>
<dbReference type="EC" id="4.1.2.25" evidence="4"/>
<dbReference type="AlphaFoldDB" id="A0A1I2IM08"/>
<evidence type="ECO:0000256" key="4">
    <source>
        <dbReference type="ARBA" id="ARBA00013043"/>
    </source>
</evidence>
<dbReference type="Gene3D" id="3.30.1130.10">
    <property type="match status" value="1"/>
</dbReference>
<keyword evidence="5" id="KW-0289">Folate biosynthesis</keyword>
<dbReference type="Proteomes" id="UP000199400">
    <property type="component" value="Unassembled WGS sequence"/>
</dbReference>
<gene>
    <name evidence="9" type="ORF">SAMN02745121_08831</name>
</gene>
<dbReference type="InterPro" id="IPR006157">
    <property type="entry name" value="FolB_dom"/>
</dbReference>
<organism evidence="9 10">
    <name type="scientific">Nannocystis exedens</name>
    <dbReference type="NCBI Taxonomy" id="54"/>
    <lineage>
        <taxon>Bacteria</taxon>
        <taxon>Pseudomonadati</taxon>
        <taxon>Myxococcota</taxon>
        <taxon>Polyangia</taxon>
        <taxon>Nannocystales</taxon>
        <taxon>Nannocystaceae</taxon>
        <taxon>Nannocystis</taxon>
    </lineage>
</organism>